<organism evidence="6 7">
    <name type="scientific">Noviherbaspirillum pedocola</name>
    <dbReference type="NCBI Taxonomy" id="2801341"/>
    <lineage>
        <taxon>Bacteria</taxon>
        <taxon>Pseudomonadati</taxon>
        <taxon>Pseudomonadota</taxon>
        <taxon>Betaproteobacteria</taxon>
        <taxon>Burkholderiales</taxon>
        <taxon>Oxalobacteraceae</taxon>
        <taxon>Noviherbaspirillum</taxon>
    </lineage>
</organism>
<dbReference type="InterPro" id="IPR012337">
    <property type="entry name" value="RNaseH-like_sf"/>
</dbReference>
<dbReference type="Proteomes" id="UP000622890">
    <property type="component" value="Unassembled WGS sequence"/>
</dbReference>
<evidence type="ECO:0000313" key="6">
    <source>
        <dbReference type="EMBL" id="MBK4738662.1"/>
    </source>
</evidence>
<keyword evidence="7" id="KW-1185">Reference proteome</keyword>
<dbReference type="Pfam" id="PF01609">
    <property type="entry name" value="DDE_Tnp_1"/>
    <property type="match status" value="1"/>
</dbReference>
<feature type="domain" description="Transposase IS4-like" evidence="5">
    <location>
        <begin position="108"/>
        <end position="329"/>
    </location>
</feature>
<dbReference type="InterPro" id="IPR047952">
    <property type="entry name" value="Transpos_IS4"/>
</dbReference>
<sequence length="440" mass="49219">MARLALQRALEPAWIDELFERAGGTQYTRELLFSTTVELMSVVAVGLRPSLHAAAKACKDLPVSVQALYDKIRRTAPSLVRALVQESAVRLQEVLLPMMSDKAPTVPGYRLRIVDGNHLPATEKRLKPLRGFRGAALPGQSLVVYDPDLNLVVDLVPCEDGHAQERSLMELAQRQAQPGELWLADRNFSTRRILCGLHGQGSSFIVREHGRTPNPQPVEPVQYRGRIEAGAVYEQAVEVEDDGGQLLRLRRVELHLERATEDGDTTIRLLSNLPASQFTPRRIARLYRQRWQIESLFQRLESVLHSEVVSLGHPRAALLAFGVAVLAYNTLAVLQSAVWSAHELHTSELELSSFYFADEIRTHYAGMMMAVAPAAWERYDKLTTAQLARVLLQMARHADPKALRKHPRSTRNETKKGFASAALVRRHVATARVLKDGLVK</sequence>
<keyword evidence="4" id="KW-0233">DNA recombination</keyword>
<accession>A0A934T2V0</accession>
<dbReference type="SUPFAM" id="SSF53098">
    <property type="entry name" value="Ribonuclease H-like"/>
    <property type="match status" value="1"/>
</dbReference>
<evidence type="ECO:0000259" key="5">
    <source>
        <dbReference type="Pfam" id="PF01609"/>
    </source>
</evidence>
<evidence type="ECO:0000256" key="1">
    <source>
        <dbReference type="ARBA" id="ARBA00010075"/>
    </source>
</evidence>
<evidence type="ECO:0000256" key="2">
    <source>
        <dbReference type="ARBA" id="ARBA00022578"/>
    </source>
</evidence>
<evidence type="ECO:0000256" key="4">
    <source>
        <dbReference type="ARBA" id="ARBA00023172"/>
    </source>
</evidence>
<evidence type="ECO:0000313" key="7">
    <source>
        <dbReference type="Proteomes" id="UP000622890"/>
    </source>
</evidence>
<dbReference type="NCBIfam" id="NF033592">
    <property type="entry name" value="transpos_IS4_1"/>
    <property type="match status" value="1"/>
</dbReference>
<dbReference type="Gene3D" id="3.90.350.10">
    <property type="entry name" value="Transposase Inhibitor Protein From Tn5, Chain A, domain 1"/>
    <property type="match status" value="1"/>
</dbReference>
<protein>
    <submittedName>
        <fullName evidence="6">IS4 family transposase</fullName>
    </submittedName>
</protein>
<proteinExistence type="inferred from homology"/>
<dbReference type="GO" id="GO:0006313">
    <property type="term" value="P:DNA transposition"/>
    <property type="evidence" value="ECO:0007669"/>
    <property type="project" value="InterPro"/>
</dbReference>
<evidence type="ECO:0000256" key="3">
    <source>
        <dbReference type="ARBA" id="ARBA00023125"/>
    </source>
</evidence>
<dbReference type="GO" id="GO:0004803">
    <property type="term" value="F:transposase activity"/>
    <property type="evidence" value="ECO:0007669"/>
    <property type="project" value="InterPro"/>
</dbReference>
<dbReference type="AlphaFoldDB" id="A0A934T2V0"/>
<dbReference type="InterPro" id="IPR002559">
    <property type="entry name" value="Transposase_11"/>
</dbReference>
<comment type="similarity">
    <text evidence="1">Belongs to the transposase 11 family.</text>
</comment>
<keyword evidence="2" id="KW-0815">Transposition</keyword>
<keyword evidence="3" id="KW-0238">DNA-binding</keyword>
<dbReference type="GO" id="GO:0003677">
    <property type="term" value="F:DNA binding"/>
    <property type="evidence" value="ECO:0007669"/>
    <property type="project" value="UniProtKB-KW"/>
</dbReference>
<dbReference type="PANTHER" id="PTHR33258">
    <property type="entry name" value="TRANSPOSASE INSL FOR INSERTION SEQUENCE ELEMENT IS186A-RELATED"/>
    <property type="match status" value="1"/>
</dbReference>
<reference evidence="6" key="1">
    <citation type="submission" date="2021-01" db="EMBL/GenBank/DDBJ databases">
        <title>Genome sequence of strain Noviherbaspirillum sp. DKR-6.</title>
        <authorList>
            <person name="Chaudhary D.K."/>
        </authorList>
    </citation>
    <scope>NUCLEOTIDE SEQUENCE</scope>
    <source>
        <strain evidence="6">DKR-6</strain>
    </source>
</reference>
<dbReference type="RefSeq" id="WP_200598046.1">
    <property type="nucleotide sequence ID" value="NZ_JAEPBG010000024.1"/>
</dbReference>
<comment type="caution">
    <text evidence="6">The sequence shown here is derived from an EMBL/GenBank/DDBJ whole genome shotgun (WGS) entry which is preliminary data.</text>
</comment>
<dbReference type="EMBL" id="JAEPBG010000024">
    <property type="protein sequence ID" value="MBK4738662.1"/>
    <property type="molecule type" value="Genomic_DNA"/>
</dbReference>
<gene>
    <name evidence="6" type="ORF">JJB74_28950</name>
</gene>
<dbReference type="PANTHER" id="PTHR33258:SF1">
    <property type="entry name" value="TRANSPOSASE INSL FOR INSERTION SEQUENCE ELEMENT IS186A-RELATED"/>
    <property type="match status" value="1"/>
</dbReference>
<name>A0A934T2V0_9BURK</name>